<dbReference type="STRING" id="104421.E2AI35"/>
<dbReference type="KEGG" id="cfo:105252657"/>
<protein>
    <submittedName>
        <fullName evidence="1">Uncharacterized protein</fullName>
    </submittedName>
</protein>
<dbReference type="SUPFAM" id="SSF53187">
    <property type="entry name" value="Zn-dependent exopeptidases"/>
    <property type="match status" value="1"/>
</dbReference>
<organism evidence="2">
    <name type="scientific">Camponotus floridanus</name>
    <name type="common">Florida carpenter ant</name>
    <dbReference type="NCBI Taxonomy" id="104421"/>
    <lineage>
        <taxon>Eukaryota</taxon>
        <taxon>Metazoa</taxon>
        <taxon>Ecdysozoa</taxon>
        <taxon>Arthropoda</taxon>
        <taxon>Hexapoda</taxon>
        <taxon>Insecta</taxon>
        <taxon>Pterygota</taxon>
        <taxon>Neoptera</taxon>
        <taxon>Endopterygota</taxon>
        <taxon>Hymenoptera</taxon>
        <taxon>Apocrita</taxon>
        <taxon>Aculeata</taxon>
        <taxon>Formicoidea</taxon>
        <taxon>Formicidae</taxon>
        <taxon>Formicinae</taxon>
        <taxon>Camponotus</taxon>
    </lineage>
</organism>
<name>E2AI35_CAMFO</name>
<dbReference type="Gene3D" id="3.40.630.10">
    <property type="entry name" value="Zn peptidases"/>
    <property type="match status" value="1"/>
</dbReference>
<dbReference type="AlphaFoldDB" id="E2AI35"/>
<dbReference type="OMA" id="NWTYLEH"/>
<dbReference type="GO" id="GO:0004180">
    <property type="term" value="F:carboxypeptidase activity"/>
    <property type="evidence" value="ECO:0007669"/>
    <property type="project" value="TreeGrafter"/>
</dbReference>
<dbReference type="InterPro" id="IPR039373">
    <property type="entry name" value="Peptidase_M28B"/>
</dbReference>
<reference evidence="1 2" key="1">
    <citation type="journal article" date="2010" name="Science">
        <title>Genomic comparison of the ants Camponotus floridanus and Harpegnathos saltator.</title>
        <authorList>
            <person name="Bonasio R."/>
            <person name="Zhang G."/>
            <person name="Ye C."/>
            <person name="Mutti N.S."/>
            <person name="Fang X."/>
            <person name="Qin N."/>
            <person name="Donahue G."/>
            <person name="Yang P."/>
            <person name="Li Q."/>
            <person name="Li C."/>
            <person name="Zhang P."/>
            <person name="Huang Z."/>
            <person name="Berger S.L."/>
            <person name="Reinberg D."/>
            <person name="Wang J."/>
            <person name="Liebig J."/>
        </authorList>
    </citation>
    <scope>NUCLEOTIDE SEQUENCE [LARGE SCALE GENOMIC DNA]</scope>
    <source>
        <strain evidence="2">C129</strain>
    </source>
</reference>
<dbReference type="InParanoid" id="E2AI35"/>
<evidence type="ECO:0000313" key="1">
    <source>
        <dbReference type="EMBL" id="EFN66943.1"/>
    </source>
</evidence>
<dbReference type="Proteomes" id="UP000000311">
    <property type="component" value="Unassembled WGS sequence"/>
</dbReference>
<keyword evidence="2" id="KW-1185">Reference proteome</keyword>
<gene>
    <name evidence="1" type="ORF">EAG_02448</name>
</gene>
<dbReference type="PANTHER" id="PTHR10404:SF46">
    <property type="entry name" value="VACUOLAR PROTEIN SORTING-ASSOCIATED PROTEIN 70"/>
    <property type="match status" value="1"/>
</dbReference>
<evidence type="ECO:0000313" key="2">
    <source>
        <dbReference type="Proteomes" id="UP000000311"/>
    </source>
</evidence>
<dbReference type="EMBL" id="GL439621">
    <property type="protein sequence ID" value="EFN66943.1"/>
    <property type="molecule type" value="Genomic_DNA"/>
</dbReference>
<dbReference type="OrthoDB" id="5841748at2759"/>
<accession>E2AI35</accession>
<proteinExistence type="predicted"/>
<sequence length="436" mass="50369">MQRVLSFQMTRNIDESSEFVTKRLCCSFLFSIGFLCLLCGFLLGRFAAERSIETRVQKTRNELAGNGLRTTEHLQQIALLELTKASFDYERAINWQAPDLIEANIRRINGFFSNLSFVHEVTNYRFCVRATVRGSRESDRYIILSANEDGIAIALELAHVLDRIYSTHDWRPRRSLIFCVSLISLDVCPQTLPTFIRRKVMAYVAVHGRLTRANEHVALSGSDVIRSIAVEAIKTIPDRNWTYLEHEVVGPRLSLNIPQAIFLFNDSNSANSHNQSLRSRGIILAQMISQTMWRLSESIVIEWDPKYFNKTINEVLESIDNNKFQDAKEKLKRILKILLAAVKDLHIKIDQIENTQSLHVRIWNDLLLDLDKALLCFDENLHRSKTDLTTFRKQLLESNSDTLNHLDEMAKCYEDVIQVLQERKNINIDNIHCYAI</sequence>
<dbReference type="PANTHER" id="PTHR10404">
    <property type="entry name" value="N-ACETYLATED-ALPHA-LINKED ACIDIC DIPEPTIDASE"/>
    <property type="match status" value="1"/>
</dbReference>